<dbReference type="Proteomes" id="UP000000611">
    <property type="component" value="Plasmid pl15"/>
</dbReference>
<name>B5RN55_BORDL</name>
<dbReference type="KEGG" id="bdu:BDU_15003"/>
<evidence type="ECO:0000313" key="3">
    <source>
        <dbReference type="Proteomes" id="UP000000611"/>
    </source>
</evidence>
<dbReference type="InterPro" id="IPR003459">
    <property type="entry name" value="Borrelia_plasmid_OrfA"/>
</dbReference>
<dbReference type="RefSeq" id="WP_012537758.1">
    <property type="nucleotide sequence ID" value="NC_011226.1"/>
</dbReference>
<keyword evidence="3" id="KW-1185">Reference proteome</keyword>
<feature type="region of interest" description="Disordered" evidence="1">
    <location>
        <begin position="405"/>
        <end position="424"/>
    </location>
</feature>
<sequence>MDKKNHTMVSIAKDNNNFKYKDPEGQINAILKSLVELNIHKDPNNSQTIRMSYVKLQIIKMLKRYKRIIKVYWAINTKNTNYKQSMGIEEYSACDIQKIVLKLLENDAAKKVCKRTLELDIKLLNNLNLIKSKIIRFGKGKGSVAYYVQNMELMPTHKDAILEYLTQMLQDNLKDKIIIGNFDLNEPFDNEPKNINSKTTKFITEKIEEKNNEQLHKNRMGIISHVQTPDVINKANISNINKENSKNSLEKNSAKSISCEKPKSGEQKSEKVRFKRIGVKTRLIDVHKISRNYMQQVKELSNNDSTYINALLNLETAINEYGKEYDIEDILKHFLKQFGNRYKYKVWMMMKRKDGVINDYDLIWEGRFKDWYSHKYKKNYTTTKEKYGEKIRLAGKNFDFNASKNVKDEEEEKKEKEKTEKERKLQLKRQQEYIERLFRQEEQERKERIRRREEEKAKLRMEVKEEIRSYVGSIENGDSSGDIAKLYPLYEESRGDNIAVRPPRPQINTNFEGFKTTKGLSLASLGIMLQYQEQDPDKEKILMQNAKGETI</sequence>
<feature type="region of interest" description="Disordered" evidence="1">
    <location>
        <begin position="243"/>
        <end position="269"/>
    </location>
</feature>
<keyword evidence="2" id="KW-0614">Plasmid</keyword>
<evidence type="ECO:0000313" key="2">
    <source>
        <dbReference type="EMBL" id="ACH93791.1"/>
    </source>
</evidence>
<geneLocation type="plasmid" evidence="2 3">
    <name>pl15</name>
</geneLocation>
<accession>B5RN55</accession>
<dbReference type="EMBL" id="CP000978">
    <property type="protein sequence ID" value="ACH93791.1"/>
    <property type="molecule type" value="Genomic_DNA"/>
</dbReference>
<protein>
    <submittedName>
        <fullName evidence="2">Uncharacterized conserved protein</fullName>
    </submittedName>
</protein>
<feature type="compositionally biased region" description="Basic and acidic residues" evidence="1">
    <location>
        <begin position="413"/>
        <end position="424"/>
    </location>
</feature>
<evidence type="ECO:0000256" key="1">
    <source>
        <dbReference type="SAM" id="MobiDB-lite"/>
    </source>
</evidence>
<reference evidence="2 3" key="1">
    <citation type="journal article" date="2008" name="PLoS Genet.">
        <title>The genome of Borrelia recurrentis, the agent of deadly louse-borne relapsing fever, is a degraded subset of tick-borne Borrelia duttonii.</title>
        <authorList>
            <person name="Lescot M."/>
            <person name="Audic S."/>
            <person name="Robert C."/>
            <person name="Nguyen T.T."/>
            <person name="Blanc G."/>
            <person name="Cutler S.J."/>
            <person name="Wincker P."/>
            <person name="Couloux A."/>
            <person name="Claverie J.-M."/>
            <person name="Raoult D."/>
            <person name="Drancourt M."/>
        </authorList>
    </citation>
    <scope>NUCLEOTIDE SEQUENCE [LARGE SCALE GENOMIC DNA]</scope>
    <source>
        <strain evidence="2 3">Ly</strain>
    </source>
</reference>
<dbReference type="AlphaFoldDB" id="B5RN55"/>
<organism evidence="2 3">
    <name type="scientific">Borrelia duttonii (strain Ly)</name>
    <dbReference type="NCBI Taxonomy" id="412419"/>
    <lineage>
        <taxon>Bacteria</taxon>
        <taxon>Pseudomonadati</taxon>
        <taxon>Spirochaetota</taxon>
        <taxon>Spirochaetia</taxon>
        <taxon>Spirochaetales</taxon>
        <taxon>Borreliaceae</taxon>
        <taxon>Borrelia</taxon>
    </lineage>
</organism>
<proteinExistence type="predicted"/>
<dbReference type="Pfam" id="PF02414">
    <property type="entry name" value="Borrelia_orfA"/>
    <property type="match status" value="1"/>
</dbReference>
<dbReference type="HOGENOM" id="CLU_038653_1_0_12"/>
<gene>
    <name evidence="2" type="ordered locus">BDU_15003</name>
</gene>